<feature type="chain" id="PRO_5016581827" evidence="4">
    <location>
        <begin position="25"/>
        <end position="474"/>
    </location>
</feature>
<dbReference type="GO" id="GO:0006508">
    <property type="term" value="P:proteolysis"/>
    <property type="evidence" value="ECO:0007669"/>
    <property type="project" value="UniProtKB-KW"/>
</dbReference>
<dbReference type="PANTHER" id="PTHR32060">
    <property type="entry name" value="TAIL-SPECIFIC PROTEASE"/>
    <property type="match status" value="1"/>
</dbReference>
<dbReference type="GO" id="GO:0007165">
    <property type="term" value="P:signal transduction"/>
    <property type="evidence" value="ECO:0007669"/>
    <property type="project" value="TreeGrafter"/>
</dbReference>
<dbReference type="SMART" id="SM00245">
    <property type="entry name" value="TSPc"/>
    <property type="match status" value="1"/>
</dbReference>
<dbReference type="CDD" id="cd07560">
    <property type="entry name" value="Peptidase_S41_CPP"/>
    <property type="match status" value="1"/>
</dbReference>
<dbReference type="InterPro" id="IPR041489">
    <property type="entry name" value="PDZ_6"/>
</dbReference>
<dbReference type="EC" id="3.4.21.-" evidence="6"/>
<feature type="domain" description="Tail specific protease" evidence="5">
    <location>
        <begin position="246"/>
        <end position="430"/>
    </location>
</feature>
<evidence type="ECO:0000313" key="7">
    <source>
        <dbReference type="Proteomes" id="UP000254618"/>
    </source>
</evidence>
<dbReference type="GO" id="GO:0030288">
    <property type="term" value="C:outer membrane-bounded periplasmic space"/>
    <property type="evidence" value="ECO:0007669"/>
    <property type="project" value="TreeGrafter"/>
</dbReference>
<dbReference type="Gene3D" id="3.90.226.10">
    <property type="entry name" value="2-enoyl-CoA Hydratase, Chain A, domain 1"/>
    <property type="match status" value="1"/>
</dbReference>
<dbReference type="SUPFAM" id="SSF50156">
    <property type="entry name" value="PDZ domain-like"/>
    <property type="match status" value="1"/>
</dbReference>
<organism evidence="6 7">
    <name type="scientific">Moraxella equi</name>
    <dbReference type="NCBI Taxonomy" id="60442"/>
    <lineage>
        <taxon>Bacteria</taxon>
        <taxon>Pseudomonadati</taxon>
        <taxon>Pseudomonadota</taxon>
        <taxon>Gammaproteobacteria</taxon>
        <taxon>Moraxellales</taxon>
        <taxon>Moraxellaceae</taxon>
        <taxon>Moraxella</taxon>
    </lineage>
</organism>
<dbReference type="Proteomes" id="UP000254618">
    <property type="component" value="Unassembled WGS sequence"/>
</dbReference>
<dbReference type="Gene3D" id="2.30.42.10">
    <property type="match status" value="1"/>
</dbReference>
<dbReference type="NCBIfam" id="TIGR00225">
    <property type="entry name" value="prc"/>
    <property type="match status" value="1"/>
</dbReference>
<evidence type="ECO:0000313" key="6">
    <source>
        <dbReference type="EMBL" id="STZ03337.1"/>
    </source>
</evidence>
<evidence type="ECO:0000256" key="2">
    <source>
        <dbReference type="ARBA" id="ARBA00022801"/>
    </source>
</evidence>
<reference evidence="6 7" key="1">
    <citation type="submission" date="2018-06" db="EMBL/GenBank/DDBJ databases">
        <authorList>
            <consortium name="Pathogen Informatics"/>
            <person name="Doyle S."/>
        </authorList>
    </citation>
    <scope>NUCLEOTIDE SEQUENCE [LARGE SCALE GENOMIC DNA]</scope>
    <source>
        <strain evidence="6 7">NCTC11012</strain>
    </source>
</reference>
<accession>A0A378QR31</accession>
<gene>
    <name evidence="6" type="ORF">NCTC11012_01579</name>
</gene>
<keyword evidence="2 6" id="KW-0378">Hydrolase</keyword>
<evidence type="ECO:0000256" key="1">
    <source>
        <dbReference type="ARBA" id="ARBA00022670"/>
    </source>
</evidence>
<dbReference type="Pfam" id="PF17820">
    <property type="entry name" value="PDZ_6"/>
    <property type="match status" value="1"/>
</dbReference>
<dbReference type="InterPro" id="IPR004447">
    <property type="entry name" value="Peptidase_S41A"/>
</dbReference>
<keyword evidence="3" id="KW-0720">Serine protease</keyword>
<proteinExistence type="predicted"/>
<evidence type="ECO:0000256" key="3">
    <source>
        <dbReference type="ARBA" id="ARBA00022825"/>
    </source>
</evidence>
<keyword evidence="4" id="KW-0732">Signal</keyword>
<dbReference type="InterPro" id="IPR005151">
    <property type="entry name" value="Tail-specific_protease"/>
</dbReference>
<dbReference type="Gene3D" id="3.30.750.44">
    <property type="match status" value="1"/>
</dbReference>
<dbReference type="Pfam" id="PF03572">
    <property type="entry name" value="Peptidase_S41"/>
    <property type="match status" value="1"/>
</dbReference>
<dbReference type="EMBL" id="UGQF01000001">
    <property type="protein sequence ID" value="STZ03337.1"/>
    <property type="molecule type" value="Genomic_DNA"/>
</dbReference>
<dbReference type="AlphaFoldDB" id="A0A378QR31"/>
<evidence type="ECO:0000259" key="5">
    <source>
        <dbReference type="SMART" id="SM00245"/>
    </source>
</evidence>
<dbReference type="SUPFAM" id="SSF52096">
    <property type="entry name" value="ClpP/crotonase"/>
    <property type="match status" value="1"/>
</dbReference>
<dbReference type="GO" id="GO:0004175">
    <property type="term" value="F:endopeptidase activity"/>
    <property type="evidence" value="ECO:0007669"/>
    <property type="project" value="TreeGrafter"/>
</dbReference>
<evidence type="ECO:0000256" key="4">
    <source>
        <dbReference type="SAM" id="SignalP"/>
    </source>
</evidence>
<dbReference type="InterPro" id="IPR036034">
    <property type="entry name" value="PDZ_sf"/>
</dbReference>
<dbReference type="PANTHER" id="PTHR32060:SF30">
    <property type="entry name" value="CARBOXY-TERMINAL PROCESSING PROTEASE CTPA"/>
    <property type="match status" value="1"/>
</dbReference>
<dbReference type="RefSeq" id="WP_228144862.1">
    <property type="nucleotide sequence ID" value="NZ_MXAP01000039.1"/>
</dbReference>
<name>A0A378QR31_9GAMM</name>
<feature type="signal peptide" evidence="4">
    <location>
        <begin position="1"/>
        <end position="24"/>
    </location>
</feature>
<dbReference type="InterPro" id="IPR029045">
    <property type="entry name" value="ClpP/crotonase-like_dom_sf"/>
</dbReference>
<keyword evidence="1 6" id="KW-0645">Protease</keyword>
<sequence length="474" mass="50361">MKLTKTLLASMVALSLSVPTTSHAELPKAISTPINKVANLLGFGDDVQADSGLDVEAKTGEQMADGEQMDVQDPTSPTLDALESKPNTLHGIEGLHQGRVPLGAVSPNTLKTFVSVVDLVRRDYVEEVSDEKLFENAMSGMLTGLDSHAEFLDKEAFANLQSFTAGNVANIGLSAVWQADEEHWVVTDVHEDSSAKRAGVKVGDYLHQVGDTKLSDSHSENDVKQLLNGIAGTQVDIVISSAGRNKRRLTAQRNEVIKSNVETSIVGGVAIIKLPVFQNNTRQQILESLGRAGVPISGVILDVRNNPGGVLESAGAVASLFMRNQTLVQVAGRQGVERELKTEGSPLLIDLPVMILQNRYSASAAEVLASSLQSQKRALIVGETSYGKGSVQSVIPIDDNQAVKMTTAHYLTADGKQIDGVGVVPDVVFDNTTSRITTTDISGIGSDVWLSQALILMNSAKLTTGIDFAPVGGF</sequence>
<protein>
    <submittedName>
        <fullName evidence="6">Probable CtpA-like serine protease</fullName>
        <ecNumber evidence="6">3.4.21.-</ecNumber>
    </submittedName>
</protein>
<dbReference type="GO" id="GO:0008236">
    <property type="term" value="F:serine-type peptidase activity"/>
    <property type="evidence" value="ECO:0007669"/>
    <property type="project" value="UniProtKB-KW"/>
</dbReference>